<dbReference type="GO" id="GO:0006955">
    <property type="term" value="P:immune response"/>
    <property type="evidence" value="ECO:0007669"/>
    <property type="project" value="TreeGrafter"/>
</dbReference>
<comment type="caution">
    <text evidence="12">The sequence shown here is derived from an EMBL/GenBank/DDBJ whole genome shotgun (WGS) entry which is preliminary data.</text>
</comment>
<evidence type="ECO:0000256" key="1">
    <source>
        <dbReference type="ARBA" id="ARBA00004251"/>
    </source>
</evidence>
<dbReference type="PANTHER" id="PTHR25466">
    <property type="entry name" value="T-LYMPHOCYTE ACTIVATION ANTIGEN"/>
    <property type="match status" value="1"/>
</dbReference>
<evidence type="ECO:0000256" key="3">
    <source>
        <dbReference type="ARBA" id="ARBA00022692"/>
    </source>
</evidence>
<dbReference type="InterPro" id="IPR036179">
    <property type="entry name" value="Ig-like_dom_sf"/>
</dbReference>
<dbReference type="GO" id="GO:0071222">
    <property type="term" value="P:cellular response to lipopolysaccharide"/>
    <property type="evidence" value="ECO:0007669"/>
    <property type="project" value="TreeGrafter"/>
</dbReference>
<keyword evidence="3" id="KW-0812">Transmembrane</keyword>
<keyword evidence="10" id="KW-0393">Immunoglobulin domain</keyword>
<dbReference type="GO" id="GO:0042130">
    <property type="term" value="P:negative regulation of T cell proliferation"/>
    <property type="evidence" value="ECO:0007669"/>
    <property type="project" value="TreeGrafter"/>
</dbReference>
<dbReference type="Gene3D" id="2.60.40.10">
    <property type="entry name" value="Immunoglobulins"/>
    <property type="match status" value="1"/>
</dbReference>
<evidence type="ECO:0000256" key="4">
    <source>
        <dbReference type="ARBA" id="ARBA00022729"/>
    </source>
</evidence>
<evidence type="ECO:0000313" key="13">
    <source>
        <dbReference type="Proteomes" id="UP000534426"/>
    </source>
</evidence>
<dbReference type="InterPro" id="IPR007110">
    <property type="entry name" value="Ig-like_dom"/>
</dbReference>
<evidence type="ECO:0000256" key="10">
    <source>
        <dbReference type="ARBA" id="ARBA00023319"/>
    </source>
</evidence>
<proteinExistence type="predicted"/>
<dbReference type="InterPro" id="IPR051713">
    <property type="entry name" value="T-cell_Activation_Regulation"/>
</dbReference>
<organism evidence="12 13">
    <name type="scientific">Crypturellus undulatus</name>
    <dbReference type="NCBI Taxonomy" id="48396"/>
    <lineage>
        <taxon>Eukaryota</taxon>
        <taxon>Metazoa</taxon>
        <taxon>Chordata</taxon>
        <taxon>Craniata</taxon>
        <taxon>Vertebrata</taxon>
        <taxon>Euteleostomi</taxon>
        <taxon>Archelosauria</taxon>
        <taxon>Archosauria</taxon>
        <taxon>Dinosauria</taxon>
        <taxon>Saurischia</taxon>
        <taxon>Theropoda</taxon>
        <taxon>Coelurosauria</taxon>
        <taxon>Aves</taxon>
        <taxon>Palaeognathae</taxon>
        <taxon>Tinamiformes</taxon>
        <taxon>Tinamidae</taxon>
        <taxon>Crypturellus</taxon>
    </lineage>
</organism>
<dbReference type="EMBL" id="VWPW01006329">
    <property type="protein sequence ID" value="NWJ00929.1"/>
    <property type="molecule type" value="Genomic_DNA"/>
</dbReference>
<evidence type="ECO:0000259" key="11">
    <source>
        <dbReference type="PROSITE" id="PS50835"/>
    </source>
</evidence>
<keyword evidence="7" id="KW-1015">Disulfide bond</keyword>
<dbReference type="SMART" id="SM00409">
    <property type="entry name" value="IG"/>
    <property type="match status" value="1"/>
</dbReference>
<keyword evidence="8" id="KW-0675">Receptor</keyword>
<reference evidence="12 13" key="1">
    <citation type="submission" date="2019-09" db="EMBL/GenBank/DDBJ databases">
        <title>Bird 10,000 Genomes (B10K) Project - Family phase.</title>
        <authorList>
            <person name="Zhang G."/>
        </authorList>
    </citation>
    <scope>NUCLEOTIDE SEQUENCE [LARGE SCALE GENOMIC DNA]</scope>
    <source>
        <strain evidence="12">B10K-MSB-37135</strain>
        <tissue evidence="12">Heart</tissue>
    </source>
</reference>
<evidence type="ECO:0000256" key="7">
    <source>
        <dbReference type="ARBA" id="ARBA00023157"/>
    </source>
</evidence>
<accession>A0A7K4LAL3</accession>
<evidence type="ECO:0000313" key="12">
    <source>
        <dbReference type="EMBL" id="NWJ00929.1"/>
    </source>
</evidence>
<dbReference type="Pfam" id="PF07686">
    <property type="entry name" value="V-set"/>
    <property type="match status" value="1"/>
</dbReference>
<gene>
    <name evidence="12" type="primary">Cd274_0</name>
    <name evidence="12" type="ORF">CRYUND_R06593</name>
</gene>
<keyword evidence="6" id="KW-0472">Membrane</keyword>
<keyword evidence="13" id="KW-1185">Reference proteome</keyword>
<feature type="domain" description="Ig-like" evidence="11">
    <location>
        <begin position="4"/>
        <end position="130"/>
    </location>
</feature>
<evidence type="ECO:0000256" key="6">
    <source>
        <dbReference type="ARBA" id="ARBA00023136"/>
    </source>
</evidence>
<feature type="non-terminal residue" evidence="12">
    <location>
        <position position="178"/>
    </location>
</feature>
<sequence>VLLPTEQVSALLFIPGQPDTMCRASVGETVILPCNITSSGELDLSDSKIYWQKGSVLVHFFHNGVDSLGYQDMNYHGRTSIFLDEMKHGNFSLQLSNVRTDDTAVYTCIYKEGRAPFKKTQKSEIELTVSAAGYLKAFSVFNLSDPGQTSPRSPGDAQGLDPLTFSFHLLVTLVVWHL</sequence>
<dbReference type="SMART" id="SM00406">
    <property type="entry name" value="IGv"/>
    <property type="match status" value="1"/>
</dbReference>
<dbReference type="AlphaFoldDB" id="A0A7K4LAL3"/>
<dbReference type="GO" id="GO:0042102">
    <property type="term" value="P:positive regulation of T cell proliferation"/>
    <property type="evidence" value="ECO:0007669"/>
    <property type="project" value="TreeGrafter"/>
</dbReference>
<dbReference type="PROSITE" id="PS50835">
    <property type="entry name" value="IG_LIKE"/>
    <property type="match status" value="1"/>
</dbReference>
<dbReference type="PANTHER" id="PTHR25466:SF14">
    <property type="entry name" value="BUTYROPHILIN SUBFAMILY 2 MEMBER A2-LIKE-RELATED"/>
    <property type="match status" value="1"/>
</dbReference>
<dbReference type="Proteomes" id="UP000534426">
    <property type="component" value="Unassembled WGS sequence"/>
</dbReference>
<keyword evidence="2" id="KW-1003">Cell membrane</keyword>
<dbReference type="GO" id="GO:0007166">
    <property type="term" value="P:cell surface receptor signaling pathway"/>
    <property type="evidence" value="ECO:0007669"/>
    <property type="project" value="TreeGrafter"/>
</dbReference>
<evidence type="ECO:0000256" key="2">
    <source>
        <dbReference type="ARBA" id="ARBA00022475"/>
    </source>
</evidence>
<keyword evidence="5" id="KW-1133">Transmembrane helix</keyword>
<evidence type="ECO:0000256" key="9">
    <source>
        <dbReference type="ARBA" id="ARBA00023180"/>
    </source>
</evidence>
<dbReference type="InterPro" id="IPR013106">
    <property type="entry name" value="Ig_V-set"/>
</dbReference>
<keyword evidence="4" id="KW-0732">Signal</keyword>
<dbReference type="GO" id="GO:0031295">
    <property type="term" value="P:T cell costimulation"/>
    <property type="evidence" value="ECO:0007669"/>
    <property type="project" value="TreeGrafter"/>
</dbReference>
<comment type="subcellular location">
    <subcellularLocation>
        <location evidence="1">Cell membrane</location>
        <topology evidence="1">Single-pass type I membrane protein</topology>
    </subcellularLocation>
</comment>
<dbReference type="SUPFAM" id="SSF48726">
    <property type="entry name" value="Immunoglobulin"/>
    <property type="match status" value="1"/>
</dbReference>
<dbReference type="InterPro" id="IPR013783">
    <property type="entry name" value="Ig-like_fold"/>
</dbReference>
<protein>
    <submittedName>
        <fullName evidence="12">PD1L1 protein</fullName>
    </submittedName>
</protein>
<name>A0A7K4LAL3_9AVES</name>
<evidence type="ECO:0000256" key="5">
    <source>
        <dbReference type="ARBA" id="ARBA00022989"/>
    </source>
</evidence>
<evidence type="ECO:0000256" key="8">
    <source>
        <dbReference type="ARBA" id="ARBA00023170"/>
    </source>
</evidence>
<dbReference type="GO" id="GO:0009897">
    <property type="term" value="C:external side of plasma membrane"/>
    <property type="evidence" value="ECO:0007669"/>
    <property type="project" value="TreeGrafter"/>
</dbReference>
<keyword evidence="9" id="KW-0325">Glycoprotein</keyword>
<feature type="non-terminal residue" evidence="12">
    <location>
        <position position="1"/>
    </location>
</feature>
<dbReference type="FunFam" id="2.60.40.10:FF:000142">
    <property type="entry name" value="V-set domain-containing T-cell activation inhibitor 1"/>
    <property type="match status" value="1"/>
</dbReference>
<dbReference type="InterPro" id="IPR003599">
    <property type="entry name" value="Ig_sub"/>
</dbReference>